<name>A0A3G2T359_9GAMM</name>
<sequence>MKSLMNMIETFNLSITTLNKSFLEEQSLYLLFTYLDQLGWLIASGEYSDGKDFKRWVDTYCDLSNMRFTSVDLWNTRCSFLHMGTAEHKHFDNSKHFRLAFYQNTDLTENEIIAQEVKYPRPTKIVDVASFYNCINNGINKFLDALEQDPELRLKVLEKSNKRNVLERPV</sequence>
<evidence type="ECO:0000313" key="2">
    <source>
        <dbReference type="Proteomes" id="UP000279962"/>
    </source>
</evidence>
<accession>A0A3G2T359</accession>
<organism evidence="1 2">
    <name type="scientific">Acinetobacter wuhouensis</name>
    <dbReference type="NCBI Taxonomy" id="1879050"/>
    <lineage>
        <taxon>Bacteria</taxon>
        <taxon>Pseudomonadati</taxon>
        <taxon>Pseudomonadota</taxon>
        <taxon>Gammaproteobacteria</taxon>
        <taxon>Moraxellales</taxon>
        <taxon>Moraxellaceae</taxon>
        <taxon>Acinetobacter</taxon>
    </lineage>
</organism>
<dbReference type="AlphaFoldDB" id="A0A3G2T359"/>
<reference evidence="1 2" key="1">
    <citation type="submission" date="2018-10" db="EMBL/GenBank/DDBJ databases">
        <title>The complete genome of Acinetobacter wuhouensis strain WCHAW010062.</title>
        <authorList>
            <person name="Hu Y."/>
            <person name="Long H."/>
            <person name="Feng Y."/>
            <person name="Zong Z."/>
        </authorList>
    </citation>
    <scope>NUCLEOTIDE SEQUENCE [LARGE SCALE GENOMIC DNA]</scope>
    <source>
        <strain evidence="1 2">WCHAW010062</strain>
    </source>
</reference>
<evidence type="ECO:0000313" key="1">
    <source>
        <dbReference type="EMBL" id="AYO54402.1"/>
    </source>
</evidence>
<proteinExistence type="predicted"/>
<dbReference type="EMBL" id="CP033133">
    <property type="protein sequence ID" value="AYO54402.1"/>
    <property type="molecule type" value="Genomic_DNA"/>
</dbReference>
<dbReference type="Proteomes" id="UP000279962">
    <property type="component" value="Chromosome"/>
</dbReference>
<gene>
    <name evidence="1" type="ORF">CDG68_12475</name>
</gene>
<protein>
    <submittedName>
        <fullName evidence="1">Uncharacterized protein</fullName>
    </submittedName>
</protein>